<protein>
    <submittedName>
        <fullName evidence="2">Glycosyltransferase family 2 protein</fullName>
    </submittedName>
</protein>
<gene>
    <name evidence="2" type="ORF">KCQ71_09850</name>
</gene>
<comment type="caution">
    <text evidence="2">The sequence shown here is derived from an EMBL/GenBank/DDBJ whole genome shotgun (WGS) entry which is preliminary data.</text>
</comment>
<reference evidence="2 3" key="1">
    <citation type="submission" date="2021-04" db="EMBL/GenBank/DDBJ databases">
        <title>Ruania sp. nov., isolated from sandy soil of mangrove forest.</title>
        <authorList>
            <person name="Ge X."/>
            <person name="Huang R."/>
            <person name="Liu W."/>
        </authorList>
    </citation>
    <scope>NUCLEOTIDE SEQUENCE [LARGE SCALE GENOMIC DNA]</scope>
    <source>
        <strain evidence="2 3">N2-46</strain>
    </source>
</reference>
<dbReference type="RefSeq" id="WP_223405335.1">
    <property type="nucleotide sequence ID" value="NZ_JAGSHT010000010.1"/>
</dbReference>
<dbReference type="CDD" id="cd00761">
    <property type="entry name" value="Glyco_tranf_GTA_type"/>
    <property type="match status" value="1"/>
</dbReference>
<dbReference type="InterPro" id="IPR001173">
    <property type="entry name" value="Glyco_trans_2-like"/>
</dbReference>
<organism evidence="2 3">
    <name type="scientific">Occultella gossypii</name>
    <dbReference type="NCBI Taxonomy" id="2800820"/>
    <lineage>
        <taxon>Bacteria</taxon>
        <taxon>Bacillati</taxon>
        <taxon>Actinomycetota</taxon>
        <taxon>Actinomycetes</taxon>
        <taxon>Micrococcales</taxon>
        <taxon>Ruaniaceae</taxon>
        <taxon>Occultella</taxon>
    </lineage>
</organism>
<keyword evidence="3" id="KW-1185">Reference proteome</keyword>
<sequence>MVEPDTVDEPADEVGVDVIIAVHSRERPIARAVRSVLDRNGEGVRLTVVCHNIGADEIRPLLDAHHRDKVRFLEHTDAHRSASGPFNAGIDAATAEYVSIMGSDDTLLPGAIASWFWLARRTGADAVMARLVLGLEHRIVRSPPTRPLRRRDLDPVADRLSYRSAPLGLVSRAAIIRLGLRLEEGAQVGGDVGFVTRLWFGGKTVFDRWGPAYVIGEDAGDRVTYVQRPIKAELRFLRHLVRQPWFEELSLEQRRAACVKYIRIHLFGAVHNRTDPEFWTPSERAALAKVARRLLNAAPGVEAVLSITDRRLLDEILGQRDDAELLISLALQRRRHGRPATLVTRDLTQLFAADAPLRMMGASILTR</sequence>
<dbReference type="Proteomes" id="UP000826651">
    <property type="component" value="Unassembled WGS sequence"/>
</dbReference>
<evidence type="ECO:0000259" key="1">
    <source>
        <dbReference type="Pfam" id="PF00535"/>
    </source>
</evidence>
<dbReference type="SUPFAM" id="SSF53448">
    <property type="entry name" value="Nucleotide-diphospho-sugar transferases"/>
    <property type="match status" value="1"/>
</dbReference>
<proteinExistence type="predicted"/>
<dbReference type="EMBL" id="JAGSHT010000010">
    <property type="protein sequence ID" value="MBZ2196455.1"/>
    <property type="molecule type" value="Genomic_DNA"/>
</dbReference>
<name>A0ABS7S7X6_9MICO</name>
<evidence type="ECO:0000313" key="2">
    <source>
        <dbReference type="EMBL" id="MBZ2196455.1"/>
    </source>
</evidence>
<feature type="domain" description="Glycosyltransferase 2-like" evidence="1">
    <location>
        <begin position="18"/>
        <end position="145"/>
    </location>
</feature>
<dbReference type="Gene3D" id="3.90.550.10">
    <property type="entry name" value="Spore Coat Polysaccharide Biosynthesis Protein SpsA, Chain A"/>
    <property type="match status" value="1"/>
</dbReference>
<accession>A0ABS7S7X6</accession>
<evidence type="ECO:0000313" key="3">
    <source>
        <dbReference type="Proteomes" id="UP000826651"/>
    </source>
</evidence>
<dbReference type="InterPro" id="IPR029044">
    <property type="entry name" value="Nucleotide-diphossugar_trans"/>
</dbReference>
<dbReference type="Pfam" id="PF00535">
    <property type="entry name" value="Glycos_transf_2"/>
    <property type="match status" value="1"/>
</dbReference>